<protein>
    <submittedName>
        <fullName evidence="1">Uncharacterized protein</fullName>
    </submittedName>
</protein>
<name>A0A4R6YGP6_9HYPH</name>
<dbReference type="EMBL" id="SNZF01000008">
    <property type="protein sequence ID" value="TDR35716.1"/>
    <property type="molecule type" value="Genomic_DNA"/>
</dbReference>
<organism evidence="1 2">
    <name type="scientific">Aquamicrobium defluvii</name>
    <dbReference type="NCBI Taxonomy" id="69279"/>
    <lineage>
        <taxon>Bacteria</taxon>
        <taxon>Pseudomonadati</taxon>
        <taxon>Pseudomonadota</taxon>
        <taxon>Alphaproteobacteria</taxon>
        <taxon>Hyphomicrobiales</taxon>
        <taxon>Phyllobacteriaceae</taxon>
        <taxon>Aquamicrobium</taxon>
    </lineage>
</organism>
<dbReference type="AlphaFoldDB" id="A0A4R6YGP6"/>
<dbReference type="Proteomes" id="UP000294958">
    <property type="component" value="Unassembled WGS sequence"/>
</dbReference>
<comment type="caution">
    <text evidence="1">The sequence shown here is derived from an EMBL/GenBank/DDBJ whole genome shotgun (WGS) entry which is preliminary data.</text>
</comment>
<proteinExistence type="predicted"/>
<evidence type="ECO:0000313" key="2">
    <source>
        <dbReference type="Proteomes" id="UP000294958"/>
    </source>
</evidence>
<reference evidence="1 2" key="1">
    <citation type="submission" date="2019-03" db="EMBL/GenBank/DDBJ databases">
        <title>Genomic Encyclopedia of Type Strains, Phase IV (KMG-IV): sequencing the most valuable type-strain genomes for metagenomic binning, comparative biology and taxonomic classification.</title>
        <authorList>
            <person name="Goeker M."/>
        </authorList>
    </citation>
    <scope>NUCLEOTIDE SEQUENCE [LARGE SCALE GENOMIC DNA]</scope>
    <source>
        <strain evidence="1 2">DSM 11603</strain>
    </source>
</reference>
<gene>
    <name evidence="1" type="ORF">DES43_108141</name>
</gene>
<keyword evidence="2" id="KW-1185">Reference proteome</keyword>
<evidence type="ECO:0000313" key="1">
    <source>
        <dbReference type="EMBL" id="TDR35716.1"/>
    </source>
</evidence>
<accession>A0A4R6YGP6</accession>
<sequence>MTTIDNRRAVMKIPVTSLCAQAGIGRQTYYDGLERGTMRPDTLAKLNAALSRFHLAYDGEVRELAIHSAYKAAMVIAALHLQANARAALAADPSRKATADKDWLAAARVRRLAYWIANGMLGFRVTEVARAAGVTKQAVSNAIKDLEDDDDPEIRRVCRQLEEVFS</sequence>